<organism evidence="1 2">
    <name type="scientific">candidate division TA06 bacterium SM23_40</name>
    <dbReference type="NCBI Taxonomy" id="1703774"/>
    <lineage>
        <taxon>Bacteria</taxon>
        <taxon>Bacteria division TA06</taxon>
    </lineage>
</organism>
<gene>
    <name evidence="1" type="ORF">AMJ82_11065</name>
</gene>
<feature type="non-terminal residue" evidence="1">
    <location>
        <position position="139"/>
    </location>
</feature>
<accession>A0A0S8G3Q5</accession>
<protein>
    <submittedName>
        <fullName evidence="1">Uncharacterized protein</fullName>
    </submittedName>
</protein>
<dbReference type="PANTHER" id="PTHR42827:SF1">
    <property type="entry name" value="IRON-SULFUR CLUSTER-BINDING PROTEIN"/>
    <property type="match status" value="1"/>
</dbReference>
<dbReference type="Proteomes" id="UP000051717">
    <property type="component" value="Unassembled WGS sequence"/>
</dbReference>
<evidence type="ECO:0000313" key="2">
    <source>
        <dbReference type="Proteomes" id="UP000051717"/>
    </source>
</evidence>
<reference evidence="1 2" key="1">
    <citation type="journal article" date="2015" name="Microbiome">
        <title>Genomic resolution of linkages in carbon, nitrogen, and sulfur cycling among widespread estuary sediment bacteria.</title>
        <authorList>
            <person name="Baker B.J."/>
            <person name="Lazar C.S."/>
            <person name="Teske A.P."/>
            <person name="Dick G.J."/>
        </authorList>
    </citation>
    <scope>NUCLEOTIDE SEQUENCE [LARGE SCALE GENOMIC DNA]</scope>
    <source>
        <strain evidence="1">SM23_40</strain>
    </source>
</reference>
<proteinExistence type="predicted"/>
<evidence type="ECO:0000313" key="1">
    <source>
        <dbReference type="EMBL" id="KPK67202.1"/>
    </source>
</evidence>
<comment type="caution">
    <text evidence="1">The sequence shown here is derived from an EMBL/GenBank/DDBJ whole genome shotgun (WGS) entry which is preliminary data.</text>
</comment>
<dbReference type="AlphaFoldDB" id="A0A0S8G3Q5"/>
<sequence>MQRLEDRLRDVIVGSGMTLFAVADAAAAAEYAEPDGKELISRLPHAISLGFRLSDAVIEPIEDGPTLLYKHHYKTANWLLDQAAARVAAALQSEGFGAAAVPASQTVDWERQVGMLSHRAIARAAGLGWIGRSTLVVHP</sequence>
<dbReference type="EMBL" id="LJUI01000141">
    <property type="protein sequence ID" value="KPK67202.1"/>
    <property type="molecule type" value="Genomic_DNA"/>
</dbReference>
<dbReference type="PANTHER" id="PTHR42827">
    <property type="entry name" value="IRON-SULFUR CLUSTER-BINDING PROTEIN-RELATED"/>
    <property type="match status" value="1"/>
</dbReference>
<name>A0A0S8G3Q5_UNCT6</name>